<dbReference type="AlphaFoldDB" id="A0A0H3BKW2"/>
<reference evidence="4 5" key="1">
    <citation type="journal article" date="2008" name="BMC Microbiol.">
        <title>Complete genome sequence of Treponema pallidum ssp. pallidum strain SS14 determined with oligonucleotide arrays.</title>
        <authorList>
            <person name="Matejkova P."/>
            <person name="Strouhal M."/>
            <person name="Smajs D."/>
            <person name="Norris S.J."/>
            <person name="Palzkill T."/>
            <person name="Petrosino J.F."/>
            <person name="Sodergren E."/>
            <person name="Norton J.E."/>
            <person name="Singh J."/>
            <person name="Richmond T.A."/>
            <person name="Molla M.N."/>
            <person name="Albert T.J."/>
            <person name="Weinstock G.M."/>
        </authorList>
    </citation>
    <scope>NUCLEOTIDE SEQUENCE [LARGE SCALE GENOMIC DNA]</scope>
    <source>
        <strain evidence="4 5">SS14</strain>
    </source>
</reference>
<sequence>MRARVRRSRQSACTSSGRRFFNRVSGGMISEKKSGSPGMSGYVPFSTSSSAVRYGCAVLYSGTCQETASCGYTSCISAAHTRRYSRLCGVNPAGSRCMHAAASRNEAGEAVSIKKSIFGSISFVRIARRSGTSSAVPRTGCAATSGAWDAEETGSVPARVGTTFEELRQQRKTGISTKPTLTPMARSMLLVSAPIETRFYLPAWQSCHLHKTPVVTVPTTYAYPAHRRFFSLYAVFNAHGASLVLPTQDMLGWLPPRAKRAYRRLTVFLREIITARACSLFLFLLRCFPAGPCARARRLSFLLFLCGAAACPPLWGAYAAHHALRAQSVPDTLIQRALVLGPLVHPLYPPMQSFKEQYRSARYREYLSVVMQRSAPYRPFIEKLLRDAHLPVELLFLPVVESGFLERAVSKSGAVGIWQFMRNSIAGSAMRVSDWVDERRDPWKASVAAVKKLQWNYTQLRDWPLALAAYNCGLGAIKRAIAQAGTADFWHLSERGFLRDETVRYVPKFLAVAEVLSRSHEHGIAWGAAHTPEETTTVTVSRAVDLNLLAQAAGMDAQLLHTLNPALRYSITPPNAAYTLRVPSTHAQAVQAVLNRPGAVLVHHTLHTIRSGDTLYALARRYGLGVDTLKAHNRAHSATHLKIGQKLIIPTIRTGQTRRAPLRGAGTRAPGVMDQKEHAVPEVSALPSSSMTPPTPGGADTRAGADAPAPPSVPPPPESTAARATPAAPFVGKHVVQQGDTLWSLAKRYGVSVENLAEENNLAVDATLSLGMILKTPRR</sequence>
<feature type="transmembrane region" description="Helical" evidence="2">
    <location>
        <begin position="229"/>
        <end position="247"/>
    </location>
</feature>
<dbReference type="CDD" id="cd00118">
    <property type="entry name" value="LysM"/>
    <property type="match status" value="2"/>
</dbReference>
<accession>A0A0H3BKW2</accession>
<dbReference type="GO" id="GO:0008932">
    <property type="term" value="F:lytic endotransglycosylase activity"/>
    <property type="evidence" value="ECO:0007669"/>
    <property type="project" value="TreeGrafter"/>
</dbReference>
<dbReference type="InterPro" id="IPR036779">
    <property type="entry name" value="LysM_dom_sf"/>
</dbReference>
<dbReference type="SUPFAM" id="SSF53955">
    <property type="entry name" value="Lysozyme-like"/>
    <property type="match status" value="1"/>
</dbReference>
<dbReference type="KEGG" id="tpp:TPASS_0623"/>
<feature type="region of interest" description="Disordered" evidence="1">
    <location>
        <begin position="654"/>
        <end position="725"/>
    </location>
</feature>
<keyword evidence="2" id="KW-0812">Transmembrane</keyword>
<protein>
    <submittedName>
        <fullName evidence="4">Membrane-bound lytic murein transglycosylase D</fullName>
    </submittedName>
</protein>
<dbReference type="Proteomes" id="UP000001202">
    <property type="component" value="Chromosome"/>
</dbReference>
<keyword evidence="2" id="KW-0472">Membrane</keyword>
<organism evidence="4 5">
    <name type="scientific">Treponema pallidum subsp. pallidum (strain SS14)</name>
    <dbReference type="NCBI Taxonomy" id="455434"/>
    <lineage>
        <taxon>Bacteria</taxon>
        <taxon>Pseudomonadati</taxon>
        <taxon>Spirochaetota</taxon>
        <taxon>Spirochaetia</taxon>
        <taxon>Spirochaetales</taxon>
        <taxon>Treponemataceae</taxon>
        <taxon>Treponema</taxon>
    </lineage>
</organism>
<dbReference type="SMART" id="SM00257">
    <property type="entry name" value="LysM"/>
    <property type="match status" value="2"/>
</dbReference>
<dbReference type="Gene3D" id="3.10.350.10">
    <property type="entry name" value="LysM domain"/>
    <property type="match status" value="2"/>
</dbReference>
<evidence type="ECO:0000313" key="4">
    <source>
        <dbReference type="EMBL" id="ACD71042.1"/>
    </source>
</evidence>
<dbReference type="SUPFAM" id="SSF54106">
    <property type="entry name" value="LysM domain"/>
    <property type="match status" value="2"/>
</dbReference>
<feature type="compositionally biased region" description="Pro residues" evidence="1">
    <location>
        <begin position="708"/>
        <end position="718"/>
    </location>
</feature>
<evidence type="ECO:0000259" key="3">
    <source>
        <dbReference type="PROSITE" id="PS51782"/>
    </source>
</evidence>
<name>A0A0H3BKW2_TREPS</name>
<dbReference type="PANTHER" id="PTHR33734:SF22">
    <property type="entry name" value="MEMBRANE-BOUND LYTIC MUREIN TRANSGLYCOSYLASE D"/>
    <property type="match status" value="1"/>
</dbReference>
<dbReference type="EMBL" id="CP000805">
    <property type="protein sequence ID" value="ACD71042.1"/>
    <property type="molecule type" value="Genomic_DNA"/>
</dbReference>
<evidence type="ECO:0000313" key="5">
    <source>
        <dbReference type="Proteomes" id="UP000001202"/>
    </source>
</evidence>
<dbReference type="PATRIC" id="fig|455434.6.peg.617"/>
<feature type="transmembrane region" description="Helical" evidence="2">
    <location>
        <begin position="267"/>
        <end position="287"/>
    </location>
</feature>
<dbReference type="Pfam" id="PF01476">
    <property type="entry name" value="LysM"/>
    <property type="match status" value="2"/>
</dbReference>
<keyword evidence="2" id="KW-1133">Transmembrane helix</keyword>
<dbReference type="InterPro" id="IPR008258">
    <property type="entry name" value="Transglycosylase_SLT_dom_1"/>
</dbReference>
<dbReference type="InterPro" id="IPR023346">
    <property type="entry name" value="Lysozyme-like_dom_sf"/>
</dbReference>
<dbReference type="Pfam" id="PF01464">
    <property type="entry name" value="SLT"/>
    <property type="match status" value="1"/>
</dbReference>
<dbReference type="InterPro" id="IPR018392">
    <property type="entry name" value="LysM"/>
</dbReference>
<evidence type="ECO:0000256" key="1">
    <source>
        <dbReference type="SAM" id="MobiDB-lite"/>
    </source>
</evidence>
<evidence type="ECO:0000256" key="2">
    <source>
        <dbReference type="SAM" id="Phobius"/>
    </source>
</evidence>
<proteinExistence type="predicted"/>
<dbReference type="PROSITE" id="PS51782">
    <property type="entry name" value="LYSM"/>
    <property type="match status" value="2"/>
</dbReference>
<gene>
    <name evidence="4" type="primary">dniR</name>
    <name evidence="4" type="ordered locus">TPASS_0623</name>
</gene>
<dbReference type="Gene3D" id="1.10.530.10">
    <property type="match status" value="1"/>
</dbReference>
<feature type="domain" description="LysM" evidence="3">
    <location>
        <begin position="605"/>
        <end position="649"/>
    </location>
</feature>
<feature type="domain" description="LysM" evidence="3">
    <location>
        <begin position="732"/>
        <end position="776"/>
    </location>
</feature>
<dbReference type="PANTHER" id="PTHR33734">
    <property type="entry name" value="LYSM DOMAIN-CONTAINING GPI-ANCHORED PROTEIN 2"/>
    <property type="match status" value="1"/>
</dbReference>
<dbReference type="CDD" id="cd16894">
    <property type="entry name" value="MltD-like"/>
    <property type="match status" value="1"/>
</dbReference>
<feature type="transmembrane region" description="Helical" evidence="2">
    <location>
        <begin position="299"/>
        <end position="318"/>
    </location>
</feature>